<proteinExistence type="predicted"/>
<dbReference type="PANTHER" id="PTHR44936">
    <property type="entry name" value="SENSOR PROTEIN CREC"/>
    <property type="match status" value="1"/>
</dbReference>
<dbReference type="RefSeq" id="WP_344468155.1">
    <property type="nucleotide sequence ID" value="NZ_BAAANT010000035.1"/>
</dbReference>
<keyword evidence="5" id="KW-0418">Kinase</keyword>
<feature type="region of interest" description="Disordered" evidence="7">
    <location>
        <begin position="107"/>
        <end position="143"/>
    </location>
</feature>
<dbReference type="InterPro" id="IPR003594">
    <property type="entry name" value="HATPase_dom"/>
</dbReference>
<keyword evidence="10" id="KW-1185">Reference proteome</keyword>
<evidence type="ECO:0000256" key="2">
    <source>
        <dbReference type="ARBA" id="ARBA00012438"/>
    </source>
</evidence>
<feature type="region of interest" description="Disordered" evidence="7">
    <location>
        <begin position="1"/>
        <end position="39"/>
    </location>
</feature>
<keyword evidence="3" id="KW-0597">Phosphoprotein</keyword>
<protein>
    <recommendedName>
        <fullName evidence="2">histidine kinase</fullName>
        <ecNumber evidence="2">2.7.13.3</ecNumber>
    </recommendedName>
</protein>
<dbReference type="Pfam" id="PF02518">
    <property type="entry name" value="HATPase_c"/>
    <property type="match status" value="1"/>
</dbReference>
<evidence type="ECO:0000256" key="4">
    <source>
        <dbReference type="ARBA" id="ARBA00022679"/>
    </source>
</evidence>
<dbReference type="SUPFAM" id="SSF55874">
    <property type="entry name" value="ATPase domain of HSP90 chaperone/DNA topoisomerase II/histidine kinase"/>
    <property type="match status" value="1"/>
</dbReference>
<evidence type="ECO:0000313" key="10">
    <source>
        <dbReference type="Proteomes" id="UP001422759"/>
    </source>
</evidence>
<evidence type="ECO:0000256" key="3">
    <source>
        <dbReference type="ARBA" id="ARBA00022553"/>
    </source>
</evidence>
<dbReference type="EMBL" id="BAAANT010000035">
    <property type="protein sequence ID" value="GAA2152646.1"/>
    <property type="molecule type" value="Genomic_DNA"/>
</dbReference>
<dbReference type="InterPro" id="IPR050980">
    <property type="entry name" value="2C_sensor_his_kinase"/>
</dbReference>
<evidence type="ECO:0000259" key="8">
    <source>
        <dbReference type="Pfam" id="PF02518"/>
    </source>
</evidence>
<feature type="domain" description="Histidine kinase/HSP90-like ATPase" evidence="8">
    <location>
        <begin position="51"/>
        <end position="121"/>
    </location>
</feature>
<keyword evidence="4" id="KW-0808">Transferase</keyword>
<dbReference type="CDD" id="cd00075">
    <property type="entry name" value="HATPase"/>
    <property type="match status" value="1"/>
</dbReference>
<evidence type="ECO:0000256" key="7">
    <source>
        <dbReference type="SAM" id="MobiDB-lite"/>
    </source>
</evidence>
<evidence type="ECO:0000313" key="9">
    <source>
        <dbReference type="EMBL" id="GAA2152646.1"/>
    </source>
</evidence>
<evidence type="ECO:0000256" key="1">
    <source>
        <dbReference type="ARBA" id="ARBA00000085"/>
    </source>
</evidence>
<dbReference type="EC" id="2.7.13.3" evidence="2"/>
<reference evidence="9 10" key="1">
    <citation type="journal article" date="2019" name="Int. J. Syst. Evol. Microbiol.">
        <title>The Global Catalogue of Microorganisms (GCM) 10K type strain sequencing project: providing services to taxonomists for standard genome sequencing and annotation.</title>
        <authorList>
            <consortium name="The Broad Institute Genomics Platform"/>
            <consortium name="The Broad Institute Genome Sequencing Center for Infectious Disease"/>
            <person name="Wu L."/>
            <person name="Ma J."/>
        </authorList>
    </citation>
    <scope>NUCLEOTIDE SEQUENCE [LARGE SCALE GENOMIC DNA]</scope>
    <source>
        <strain evidence="9 10">JCM 14560</strain>
    </source>
</reference>
<name>A0ABN3A2J3_9ACTN</name>
<dbReference type="PANTHER" id="PTHR44936:SF9">
    <property type="entry name" value="SENSOR PROTEIN CREC"/>
    <property type="match status" value="1"/>
</dbReference>
<keyword evidence="6" id="KW-0902">Two-component regulatory system</keyword>
<accession>A0ABN3A2J3</accession>
<dbReference type="Gene3D" id="3.30.565.10">
    <property type="entry name" value="Histidine kinase-like ATPase, C-terminal domain"/>
    <property type="match status" value="1"/>
</dbReference>
<comment type="caution">
    <text evidence="9">The sequence shown here is derived from an EMBL/GenBank/DDBJ whole genome shotgun (WGS) entry which is preliminary data.</text>
</comment>
<sequence length="179" mass="18604">MLAAALHSHSQRTGRAAVQRESAAAQFEDHPEAPPVTVGGDGVAVGVSAALMERILTPLLDNARRYAVHRITVESGRRPGGVQVAVADDGCGVPEAVGAAVFEAGRRAHPGDGHDGAGLGLPWPAASPAPPGATSPSRTRPPVRGSWCHFLRVDGRDVTWASVPISGRSRSPIRPELTR</sequence>
<gene>
    <name evidence="9" type="ORF">GCM10009760_49530</name>
</gene>
<evidence type="ECO:0000256" key="5">
    <source>
        <dbReference type="ARBA" id="ARBA00022777"/>
    </source>
</evidence>
<organism evidence="9 10">
    <name type="scientific">Kitasatospora kazusensis</name>
    <dbReference type="NCBI Taxonomy" id="407974"/>
    <lineage>
        <taxon>Bacteria</taxon>
        <taxon>Bacillati</taxon>
        <taxon>Actinomycetota</taxon>
        <taxon>Actinomycetes</taxon>
        <taxon>Kitasatosporales</taxon>
        <taxon>Streptomycetaceae</taxon>
        <taxon>Kitasatospora</taxon>
    </lineage>
</organism>
<dbReference type="Proteomes" id="UP001422759">
    <property type="component" value="Unassembled WGS sequence"/>
</dbReference>
<dbReference type="InterPro" id="IPR036890">
    <property type="entry name" value="HATPase_C_sf"/>
</dbReference>
<comment type="catalytic activity">
    <reaction evidence="1">
        <text>ATP + protein L-histidine = ADP + protein N-phospho-L-histidine.</text>
        <dbReference type="EC" id="2.7.13.3"/>
    </reaction>
</comment>
<evidence type="ECO:0000256" key="6">
    <source>
        <dbReference type="ARBA" id="ARBA00023012"/>
    </source>
</evidence>